<dbReference type="Proteomes" id="UP000321436">
    <property type="component" value="Unassembled WGS sequence"/>
</dbReference>
<protein>
    <submittedName>
        <fullName evidence="1">Uncharacterized protein</fullName>
    </submittedName>
</protein>
<sequence length="168" mass="18763">MYLVILLLLVLLVYAWFFRRTPIPVNNELAKEHVIPMTEAAAYTRAFADAKNRLAAQLKDTSYLTREFNLPVCELFNKDAIATLLNKEGATGIRIYLGLNEKREVCFVIVPTSQEGKDIRGKLVADNGFSIPGISKAVALPPDQLEEALERGIRCPHMCDFDSPLSLP</sequence>
<accession>A0A512RMJ2</accession>
<keyword evidence="2" id="KW-1185">Reference proteome</keyword>
<organism evidence="1 2">
    <name type="scientific">Chitinophaga cymbidii</name>
    <dbReference type="NCBI Taxonomy" id="1096750"/>
    <lineage>
        <taxon>Bacteria</taxon>
        <taxon>Pseudomonadati</taxon>
        <taxon>Bacteroidota</taxon>
        <taxon>Chitinophagia</taxon>
        <taxon>Chitinophagales</taxon>
        <taxon>Chitinophagaceae</taxon>
        <taxon>Chitinophaga</taxon>
    </lineage>
</organism>
<evidence type="ECO:0000313" key="1">
    <source>
        <dbReference type="EMBL" id="GEP96923.1"/>
    </source>
</evidence>
<dbReference type="AlphaFoldDB" id="A0A512RMJ2"/>
<reference evidence="1 2" key="1">
    <citation type="submission" date="2019-07" db="EMBL/GenBank/DDBJ databases">
        <title>Whole genome shotgun sequence of Chitinophaga cymbidii NBRC 109752.</title>
        <authorList>
            <person name="Hosoyama A."/>
            <person name="Uohara A."/>
            <person name="Ohji S."/>
            <person name="Ichikawa N."/>
        </authorList>
    </citation>
    <scope>NUCLEOTIDE SEQUENCE [LARGE SCALE GENOMIC DNA]</scope>
    <source>
        <strain evidence="1 2">NBRC 109752</strain>
    </source>
</reference>
<evidence type="ECO:0000313" key="2">
    <source>
        <dbReference type="Proteomes" id="UP000321436"/>
    </source>
</evidence>
<dbReference type="EMBL" id="BKAU01000003">
    <property type="protein sequence ID" value="GEP96923.1"/>
    <property type="molecule type" value="Genomic_DNA"/>
</dbReference>
<name>A0A512RMJ2_9BACT</name>
<comment type="caution">
    <text evidence="1">The sequence shown here is derived from an EMBL/GenBank/DDBJ whole genome shotgun (WGS) entry which is preliminary data.</text>
</comment>
<gene>
    <name evidence="1" type="ORF">CCY01nite_31830</name>
</gene>
<proteinExistence type="predicted"/>